<evidence type="ECO:0000256" key="3">
    <source>
        <dbReference type="SAM" id="Coils"/>
    </source>
</evidence>
<dbReference type="InParanoid" id="A8Q1L2"/>
<feature type="region of interest" description="Disordered" evidence="4">
    <location>
        <begin position="14"/>
        <end position="150"/>
    </location>
</feature>
<evidence type="ECO:0008006" key="7">
    <source>
        <dbReference type="Google" id="ProtNLM"/>
    </source>
</evidence>
<dbReference type="GeneID" id="5855113"/>
<comment type="subcellular location">
    <subcellularLocation>
        <location evidence="1">Nucleus</location>
    </subcellularLocation>
</comment>
<dbReference type="STRING" id="425265.A8Q1L2"/>
<dbReference type="InterPro" id="IPR012890">
    <property type="entry name" value="GCFC2-like"/>
</dbReference>
<evidence type="ECO:0000256" key="4">
    <source>
        <dbReference type="SAM" id="MobiDB-lite"/>
    </source>
</evidence>
<dbReference type="PANTHER" id="PTHR12214:SF0">
    <property type="entry name" value="LD29489P"/>
    <property type="match status" value="1"/>
</dbReference>
<dbReference type="GO" id="GO:0000390">
    <property type="term" value="P:spliceosomal complex disassembly"/>
    <property type="evidence" value="ECO:0007669"/>
    <property type="project" value="InterPro"/>
</dbReference>
<feature type="compositionally biased region" description="Low complexity" evidence="4">
    <location>
        <begin position="20"/>
        <end position="35"/>
    </location>
</feature>
<dbReference type="RefSeq" id="XP_001730806.1">
    <property type="nucleotide sequence ID" value="XM_001730754.1"/>
</dbReference>
<evidence type="ECO:0000256" key="1">
    <source>
        <dbReference type="ARBA" id="ARBA00004123"/>
    </source>
</evidence>
<reference evidence="5 6" key="1">
    <citation type="journal article" date="2007" name="Proc. Natl. Acad. Sci. U.S.A.">
        <title>Dandruff-associated Malassezia genomes reveal convergent and divergent virulence traits shared with plant and human fungal pathogens.</title>
        <authorList>
            <person name="Xu J."/>
            <person name="Saunders C.W."/>
            <person name="Hu P."/>
            <person name="Grant R.A."/>
            <person name="Boekhout T."/>
            <person name="Kuramae E.E."/>
            <person name="Kronstad J.W."/>
            <person name="Deangelis Y.M."/>
            <person name="Reeder N.L."/>
            <person name="Johnstone K.R."/>
            <person name="Leland M."/>
            <person name="Fieno A.M."/>
            <person name="Begley W.M."/>
            <person name="Sun Y."/>
            <person name="Lacey M.P."/>
            <person name="Chaudhary T."/>
            <person name="Keough T."/>
            <person name="Chu L."/>
            <person name="Sears R."/>
            <person name="Yuan B."/>
            <person name="Dawson T.L.Jr."/>
        </authorList>
    </citation>
    <scope>NUCLEOTIDE SEQUENCE [LARGE SCALE GENOMIC DNA]</scope>
    <source>
        <strain evidence="6">ATCC MYA-4612 / CBS 7966</strain>
    </source>
</reference>
<dbReference type="VEuPathDB" id="FungiDB:MGL_1805"/>
<feature type="coiled-coil region" evidence="3">
    <location>
        <begin position="272"/>
        <end position="320"/>
    </location>
</feature>
<dbReference type="OrthoDB" id="429427at2759"/>
<dbReference type="InterPro" id="IPR028211">
    <property type="entry name" value="Ntr2"/>
</dbReference>
<keyword evidence="6" id="KW-1185">Reference proteome</keyword>
<protein>
    <recommendedName>
        <fullName evidence="7">GCF C-terminal domain-containing protein</fullName>
    </recommendedName>
</protein>
<name>A8Q1L2_MALGO</name>
<keyword evidence="3" id="KW-0175">Coiled coil</keyword>
<dbReference type="KEGG" id="mgl:MGL_1805"/>
<feature type="compositionally biased region" description="Basic residues" evidence="4">
    <location>
        <begin position="36"/>
        <end position="45"/>
    </location>
</feature>
<gene>
    <name evidence="5" type="ORF">MGL_1805</name>
</gene>
<evidence type="ECO:0000256" key="2">
    <source>
        <dbReference type="ARBA" id="ARBA00023242"/>
    </source>
</evidence>
<dbReference type="GO" id="GO:0071008">
    <property type="term" value="C:U2-type post-mRNA release spliceosomal complex"/>
    <property type="evidence" value="ECO:0007669"/>
    <property type="project" value="InterPro"/>
</dbReference>
<proteinExistence type="predicted"/>
<organism evidence="5 6">
    <name type="scientific">Malassezia globosa (strain ATCC MYA-4612 / CBS 7966)</name>
    <name type="common">Dandruff-associated fungus</name>
    <dbReference type="NCBI Taxonomy" id="425265"/>
    <lineage>
        <taxon>Eukaryota</taxon>
        <taxon>Fungi</taxon>
        <taxon>Dikarya</taxon>
        <taxon>Basidiomycota</taxon>
        <taxon>Ustilaginomycotina</taxon>
        <taxon>Malasseziomycetes</taxon>
        <taxon>Malasseziales</taxon>
        <taxon>Malasseziaceae</taxon>
        <taxon>Malassezia</taxon>
    </lineage>
</organism>
<accession>A8Q1L2</accession>
<dbReference type="Proteomes" id="UP000008837">
    <property type="component" value="Unassembled WGS sequence"/>
</dbReference>
<evidence type="ECO:0000313" key="6">
    <source>
        <dbReference type="Proteomes" id="UP000008837"/>
    </source>
</evidence>
<dbReference type="Pfam" id="PF15458">
    <property type="entry name" value="NTR2"/>
    <property type="match status" value="2"/>
</dbReference>
<sequence>MADRRALQAALQERYGNQDALSSATSAAEATTVASARKKREHMRRAAVAALSSVPSEDEDGYIPLTGSRPQHTRRHESRLPREEDELDNGEDEHAQHTAASERIALGPSAERQRKLDRRRHLRSFLASAKSGVDANDASRNRNTNSDDVDDIEIIVRRPRATAKSVQPSPAQIHEEDAFAMSEDAMSMYRGADVCGASNAINVMSSSRAAMDVDDMDEDESEAQEAWEQAQMRRVHVAHDAPSEGSPTKFEEAHVPAAVPLVSALPTPNSCMTRLEQRLVHLEQSAADHQQHAEDTQTTLRTLAEEESTLKVEADALERKAAWFTDMKKYVDALAGFLDTKMPMLETLEHNALALLVDRCLTRQRARALAWEDDIALVHGASGASLWIARPGTSEELRRLDSDGAWNSAIRADRRRRIQEGVTDSSAQWLDDDEKAHFNDGHQQLCLEHEQVMKDVQALAFRAPDACVPDSMVSRFDVWRKTFPDEYHMAWGGLALANAWEFYARYELVLWDALWCPTTSAGDVCLGGSPEGIPGFAWEQAVSKYVEAGHAGSANHCDKGQTVQGVSSSGTGGDDEITSTLVAKTVVPKLMALAQNGAYDPFSAAETQAALDVIEQVSYVLEPTHWQFQALVQAFRNAVTPHVHVLANALRATPTFAGAPMHPDGPPARIRLVKAITTLTCHIFRWSTYWVGPHALPWNDASEVAEMEALATEAVTCAWSQIEQAAALQPVADIAQTLLHVWPTTVAIDLRHACEAYVQTVRR</sequence>
<dbReference type="PANTHER" id="PTHR12214">
    <property type="entry name" value="GC-RICH SEQUENCE DNA-BINDING FACTOR"/>
    <property type="match status" value="1"/>
</dbReference>
<evidence type="ECO:0000313" key="5">
    <source>
        <dbReference type="EMBL" id="EDP43592.1"/>
    </source>
</evidence>
<comment type="caution">
    <text evidence="5">The sequence shown here is derived from an EMBL/GenBank/DDBJ whole genome shotgun (WGS) entry which is preliminary data.</text>
</comment>
<dbReference type="AlphaFoldDB" id="A8Q1L2"/>
<dbReference type="GO" id="GO:0003677">
    <property type="term" value="F:DNA binding"/>
    <property type="evidence" value="ECO:0007669"/>
    <property type="project" value="InterPro"/>
</dbReference>
<dbReference type="OMA" id="HAHIMAD"/>
<dbReference type="EMBL" id="AAYY01000006">
    <property type="protein sequence ID" value="EDP43592.1"/>
    <property type="molecule type" value="Genomic_DNA"/>
</dbReference>
<keyword evidence="2" id="KW-0539">Nucleus</keyword>